<evidence type="ECO:0000313" key="2">
    <source>
        <dbReference type="Proteomes" id="UP000626109"/>
    </source>
</evidence>
<comment type="caution">
    <text evidence="1">The sequence shown here is derived from an EMBL/GenBank/DDBJ whole genome shotgun (WGS) entry which is preliminary data.</text>
</comment>
<proteinExistence type="predicted"/>
<protein>
    <submittedName>
        <fullName evidence="1">Uncharacterized protein</fullName>
    </submittedName>
</protein>
<evidence type="ECO:0000313" key="1">
    <source>
        <dbReference type="EMBL" id="CAE8691592.1"/>
    </source>
</evidence>
<dbReference type="EMBL" id="CAJNNW010027470">
    <property type="protein sequence ID" value="CAE8691592.1"/>
    <property type="molecule type" value="Genomic_DNA"/>
</dbReference>
<dbReference type="Proteomes" id="UP000626109">
    <property type="component" value="Unassembled WGS sequence"/>
</dbReference>
<gene>
    <name evidence="1" type="ORF">PGLA2088_LOCUS27486</name>
</gene>
<sequence>MDDSRIVKAILVACLPMPASEEAFAALQASIGKPSDTASPGGQWLPPSVGSLGIALLHLTAPSAGGRPLVMSSGLAGAAVRILASPFGLLKPSLFLGAEAKGSIAAAEDGSLLLLDARCLPGSEGGVVALEKVAPPLLTSAGERWPLTPALPLSAVALAVLTGGGLSPVALRSTFGPRTLELLRACSAPGGGSTELLAEADLSRDVERGPLAAVGQSLCVLTAFIDRCEDDPAAVVKSGAMLLSESLHVLAGARISEALAGKRGRGLGAAFRCQAESLSSSTTGEVGSSSGGSSSMSSSCTARVLHVFSGVGNVSLLQLQVEGPEEQFRRGLGLSPVPWGDGRVEEGSEVLSVDLDALPAYFQREPGSRHQLWRSPFAVGLLQRSIRARRDMHLGPALFRCSFPDPGPGRPSLLLQSQSPPRKFLGMSLPHGSLQEQMSTTLRPVLPHHCHALPSSELGALRRLLQSGDQRELEELARLDLLWRAKHERVAQRGVTTVQSLEWGLEVGTQLRSKL</sequence>
<dbReference type="GO" id="GO:0004252">
    <property type="term" value="F:serine-type endopeptidase activity"/>
    <property type="evidence" value="ECO:0007669"/>
    <property type="project" value="InterPro"/>
</dbReference>
<reference evidence="1" key="1">
    <citation type="submission" date="2021-02" db="EMBL/GenBank/DDBJ databases">
        <authorList>
            <person name="Dougan E. K."/>
            <person name="Rhodes N."/>
            <person name="Thang M."/>
            <person name="Chan C."/>
        </authorList>
    </citation>
    <scope>NUCLEOTIDE SEQUENCE</scope>
</reference>
<dbReference type="GO" id="GO:0031998">
    <property type="term" value="P:regulation of fatty acid beta-oxidation"/>
    <property type="evidence" value="ECO:0007669"/>
    <property type="project" value="TreeGrafter"/>
</dbReference>
<dbReference type="GO" id="GO:0016485">
    <property type="term" value="P:protein processing"/>
    <property type="evidence" value="ECO:0007669"/>
    <property type="project" value="InterPro"/>
</dbReference>
<dbReference type="PANTHER" id="PTHR21004">
    <property type="entry name" value="SERINE PROTEASE-RELATED"/>
    <property type="match status" value="1"/>
</dbReference>
<dbReference type="AlphaFoldDB" id="A0A813K5D7"/>
<accession>A0A813K5D7</accession>
<dbReference type="PANTHER" id="PTHR21004:SF0">
    <property type="entry name" value="PEROXISOMAL LEADER PEPTIDE-PROCESSING PROTEASE"/>
    <property type="match status" value="1"/>
</dbReference>
<name>A0A813K5D7_POLGL</name>
<dbReference type="InterPro" id="IPR039245">
    <property type="entry name" value="TYSND1/DEG15"/>
</dbReference>
<dbReference type="GO" id="GO:0005777">
    <property type="term" value="C:peroxisome"/>
    <property type="evidence" value="ECO:0007669"/>
    <property type="project" value="InterPro"/>
</dbReference>
<organism evidence="1 2">
    <name type="scientific">Polarella glacialis</name>
    <name type="common">Dinoflagellate</name>
    <dbReference type="NCBI Taxonomy" id="89957"/>
    <lineage>
        <taxon>Eukaryota</taxon>
        <taxon>Sar</taxon>
        <taxon>Alveolata</taxon>
        <taxon>Dinophyceae</taxon>
        <taxon>Suessiales</taxon>
        <taxon>Suessiaceae</taxon>
        <taxon>Polarella</taxon>
    </lineage>
</organism>